<dbReference type="Proteomes" id="UP000246078">
    <property type="component" value="Unassembled WGS sequence"/>
</dbReference>
<accession>A0A2V2VBL3</accession>
<dbReference type="InterPro" id="IPR036397">
    <property type="entry name" value="RNaseH_sf"/>
</dbReference>
<dbReference type="VEuPathDB" id="TriTrypDB:C4B63_99g100"/>
<proteinExistence type="predicted"/>
<dbReference type="VEuPathDB" id="TriTrypDB:C3747_286g53"/>
<dbReference type="VEuPathDB" id="TriTrypDB:TcCLB.508097.100"/>
<comment type="caution">
    <text evidence="1">The sequence shown here is derived from an EMBL/GenBank/DDBJ whole genome shotgun (WGS) entry which is preliminary data.</text>
</comment>
<organism evidence="1 2">
    <name type="scientific">Trypanosoma cruzi</name>
    <dbReference type="NCBI Taxonomy" id="5693"/>
    <lineage>
        <taxon>Eukaryota</taxon>
        <taxon>Discoba</taxon>
        <taxon>Euglenozoa</taxon>
        <taxon>Kinetoplastea</taxon>
        <taxon>Metakinetoplastina</taxon>
        <taxon>Trypanosomatida</taxon>
        <taxon>Trypanosomatidae</taxon>
        <taxon>Trypanosoma</taxon>
        <taxon>Schizotrypanum</taxon>
    </lineage>
</organism>
<dbReference type="Gene3D" id="3.30.420.10">
    <property type="entry name" value="Ribonuclease H-like superfamily/Ribonuclease H"/>
    <property type="match status" value="1"/>
</dbReference>
<dbReference type="VEuPathDB" id="TriTrypDB:TcBrA4_0064320"/>
<evidence type="ECO:0000313" key="2">
    <source>
        <dbReference type="Proteomes" id="UP000246078"/>
    </source>
</evidence>
<evidence type="ECO:0008006" key="3">
    <source>
        <dbReference type="Google" id="ProtNLM"/>
    </source>
</evidence>
<dbReference type="VEuPathDB" id="TriTrypDB:TCSYLVIO_008571"/>
<dbReference type="VEuPathDB" id="TriTrypDB:TcCLB.508873.50"/>
<dbReference type="VEuPathDB" id="TriTrypDB:Tc_MARK_7255"/>
<dbReference type="InterPro" id="IPR012337">
    <property type="entry name" value="RNaseH-like_sf"/>
</dbReference>
<reference evidence="1 2" key="1">
    <citation type="journal article" date="2018" name="Microb. Genom.">
        <title>Expanding an expanded genome: long-read sequencing of Trypanosoma cruzi.</title>
        <authorList>
            <person name="Berna L."/>
            <person name="Rodriguez M."/>
            <person name="Chiribao M.L."/>
            <person name="Parodi-Talice A."/>
            <person name="Pita S."/>
            <person name="Rijo G."/>
            <person name="Alvarez-Valin F."/>
            <person name="Robello C."/>
        </authorList>
    </citation>
    <scope>NUCLEOTIDE SEQUENCE [LARGE SCALE GENOMIC DNA]</scope>
    <source>
        <strain evidence="1 2">TCC</strain>
    </source>
</reference>
<dbReference type="AlphaFoldDB" id="A0A2V2VBL3"/>
<dbReference type="VEuPathDB" id="TriTrypDB:ECC02_010630"/>
<dbReference type="VEuPathDB" id="TriTrypDB:TcCLB.511081.20"/>
<sequence>MTNDLPAEVHRAAGGRLACSYRAECLAIESGFRHLIPPRPETSQSPTRILVATDSLSAIEAFCCPLTMRDRVTEEIWIVLLPLMKRSNFVEFILSPSHCGILRSVTADADAVMPRSLPQDRVIAWHVGFLTAVRRRKLKDAQEEKEGAHTA</sequence>
<dbReference type="GO" id="GO:0003676">
    <property type="term" value="F:nucleic acid binding"/>
    <property type="evidence" value="ECO:0007669"/>
    <property type="project" value="InterPro"/>
</dbReference>
<name>A0A2V2VBL3_TRYCR</name>
<evidence type="ECO:0000313" key="1">
    <source>
        <dbReference type="EMBL" id="PWU93905.1"/>
    </source>
</evidence>
<protein>
    <recommendedName>
        <fullName evidence="3">RNase H</fullName>
    </recommendedName>
</protein>
<dbReference type="EMBL" id="PRFC01000286">
    <property type="protein sequence ID" value="PWU93905.1"/>
    <property type="molecule type" value="Genomic_DNA"/>
</dbReference>
<dbReference type="SUPFAM" id="SSF53098">
    <property type="entry name" value="Ribonuclease H-like"/>
    <property type="match status" value="1"/>
</dbReference>
<dbReference type="VEuPathDB" id="TriTrypDB:TcCL_ESM10602"/>
<dbReference type="VEuPathDB" id="TriTrypDB:TcYC6_0038140"/>
<gene>
    <name evidence="1" type="ORF">C3747_286g53</name>
</gene>